<feature type="compositionally biased region" description="Basic and acidic residues" evidence="2">
    <location>
        <begin position="313"/>
        <end position="327"/>
    </location>
</feature>
<gene>
    <name evidence="3" type="ORF">PIB30_060331</name>
</gene>
<dbReference type="EMBL" id="JASCZI010181775">
    <property type="protein sequence ID" value="MED6185771.1"/>
    <property type="molecule type" value="Genomic_DNA"/>
</dbReference>
<feature type="region of interest" description="Disordered" evidence="2">
    <location>
        <begin position="307"/>
        <end position="375"/>
    </location>
</feature>
<feature type="coiled-coil region" evidence="1">
    <location>
        <begin position="128"/>
        <end position="155"/>
    </location>
</feature>
<feature type="compositionally biased region" description="Basic residues" evidence="2">
    <location>
        <begin position="341"/>
        <end position="357"/>
    </location>
</feature>
<dbReference type="PANTHER" id="PTHR33067">
    <property type="entry name" value="RNA-DIRECTED DNA POLYMERASE-RELATED"/>
    <property type="match status" value="1"/>
</dbReference>
<protein>
    <submittedName>
        <fullName evidence="3">Uncharacterized protein</fullName>
    </submittedName>
</protein>
<feature type="compositionally biased region" description="Basic and acidic residues" evidence="2">
    <location>
        <begin position="59"/>
        <end position="68"/>
    </location>
</feature>
<feature type="compositionally biased region" description="Acidic residues" evidence="2">
    <location>
        <begin position="85"/>
        <end position="118"/>
    </location>
</feature>
<name>A0ABU6WLP6_9FABA</name>
<evidence type="ECO:0000313" key="4">
    <source>
        <dbReference type="Proteomes" id="UP001341840"/>
    </source>
</evidence>
<dbReference type="Proteomes" id="UP001341840">
    <property type="component" value="Unassembled WGS sequence"/>
</dbReference>
<keyword evidence="1" id="KW-0175">Coiled coil</keyword>
<keyword evidence="4" id="KW-1185">Reference proteome</keyword>
<dbReference type="PANTHER" id="PTHR33067:SF9">
    <property type="entry name" value="RNA-DIRECTED DNA POLYMERASE"/>
    <property type="match status" value="1"/>
</dbReference>
<reference evidence="3 4" key="1">
    <citation type="journal article" date="2023" name="Plants (Basel)">
        <title>Bridging the Gap: Combining Genomics and Transcriptomics Approaches to Understand Stylosanthes scabra, an Orphan Legume from the Brazilian Caatinga.</title>
        <authorList>
            <person name="Ferreira-Neto J.R.C."/>
            <person name="da Silva M.D."/>
            <person name="Binneck E."/>
            <person name="de Melo N.F."/>
            <person name="da Silva R.H."/>
            <person name="de Melo A.L.T.M."/>
            <person name="Pandolfi V."/>
            <person name="Bustamante F.O."/>
            <person name="Brasileiro-Vidal A.C."/>
            <person name="Benko-Iseppon A.M."/>
        </authorList>
    </citation>
    <scope>NUCLEOTIDE SEQUENCE [LARGE SCALE GENOMIC DNA]</scope>
    <source>
        <tissue evidence="3">Leaves</tissue>
    </source>
</reference>
<feature type="compositionally biased region" description="Basic and acidic residues" evidence="2">
    <location>
        <begin position="358"/>
        <end position="375"/>
    </location>
</feature>
<feature type="region of interest" description="Disordered" evidence="2">
    <location>
        <begin position="21"/>
        <end position="68"/>
    </location>
</feature>
<evidence type="ECO:0000256" key="1">
    <source>
        <dbReference type="SAM" id="Coils"/>
    </source>
</evidence>
<dbReference type="InterPro" id="IPR021109">
    <property type="entry name" value="Peptidase_aspartic_dom_sf"/>
</dbReference>
<evidence type="ECO:0000313" key="3">
    <source>
        <dbReference type="EMBL" id="MED6185771.1"/>
    </source>
</evidence>
<feature type="region of interest" description="Disordered" evidence="2">
    <location>
        <begin position="85"/>
        <end position="119"/>
    </location>
</feature>
<accession>A0ABU6WLP6</accession>
<comment type="caution">
    <text evidence="3">The sequence shown here is derived from an EMBL/GenBank/DDBJ whole genome shotgun (WGS) entry which is preliminary data.</text>
</comment>
<proteinExistence type="predicted"/>
<organism evidence="3 4">
    <name type="scientific">Stylosanthes scabra</name>
    <dbReference type="NCBI Taxonomy" id="79078"/>
    <lineage>
        <taxon>Eukaryota</taxon>
        <taxon>Viridiplantae</taxon>
        <taxon>Streptophyta</taxon>
        <taxon>Embryophyta</taxon>
        <taxon>Tracheophyta</taxon>
        <taxon>Spermatophyta</taxon>
        <taxon>Magnoliopsida</taxon>
        <taxon>eudicotyledons</taxon>
        <taxon>Gunneridae</taxon>
        <taxon>Pentapetalae</taxon>
        <taxon>rosids</taxon>
        <taxon>fabids</taxon>
        <taxon>Fabales</taxon>
        <taxon>Fabaceae</taxon>
        <taxon>Papilionoideae</taxon>
        <taxon>50 kb inversion clade</taxon>
        <taxon>dalbergioids sensu lato</taxon>
        <taxon>Dalbergieae</taxon>
        <taxon>Pterocarpus clade</taxon>
        <taxon>Stylosanthes</taxon>
    </lineage>
</organism>
<sequence length="416" mass="47464">MKEVAKRTEAQISHITDLMTKFANQMLPSTSTPPPPPNPSPLPSQPLPNPKEGINVVEKGSEEKEKRKARTEWLIELIAKANEMVESDDEDWWDESDESDESDEEDSEDEDEEWEVEEENKVEVEVEKEDMIKEVVEKEQVNEALEEEAKIVEECGKLCLATIFEGEKVHKSILPVKCEDPRPCLVTCEERGINIPDCLCDPGACATVMPYELYCLLDLGPLRSTKDVFTTADMGIVSIAGIAEDVVVKIGSLTQRWHNSSSLRRPTLHTARFKVDYITNAFSFKVGNVEEVYHPKMPPALNKKFAHQVQCSMEDKDERRQSEEAKGRLKKSKGSRNSPPHVKKKKKDPMKKKVKIRKQGEKGSKEENEGEKEKMKLELKCKSVEDLIGKLYTFKKVLHHNDAMNHHLVKDQSKWK</sequence>
<dbReference type="Gene3D" id="2.40.70.10">
    <property type="entry name" value="Acid Proteases"/>
    <property type="match status" value="1"/>
</dbReference>
<evidence type="ECO:0000256" key="2">
    <source>
        <dbReference type="SAM" id="MobiDB-lite"/>
    </source>
</evidence>
<feature type="compositionally biased region" description="Pro residues" evidence="2">
    <location>
        <begin position="31"/>
        <end position="49"/>
    </location>
</feature>